<feature type="region of interest" description="Disordered" evidence="1">
    <location>
        <begin position="1"/>
        <end position="44"/>
    </location>
</feature>
<evidence type="ECO:0000313" key="3">
    <source>
        <dbReference type="Proteomes" id="UP000799324"/>
    </source>
</evidence>
<dbReference type="Proteomes" id="UP000799324">
    <property type="component" value="Unassembled WGS sequence"/>
</dbReference>
<dbReference type="AlphaFoldDB" id="A0A6A6T1E2"/>
<keyword evidence="3" id="KW-1185">Reference proteome</keyword>
<evidence type="ECO:0000313" key="2">
    <source>
        <dbReference type="EMBL" id="KAF2653127.1"/>
    </source>
</evidence>
<feature type="compositionally biased region" description="Basic and acidic residues" evidence="1">
    <location>
        <begin position="33"/>
        <end position="43"/>
    </location>
</feature>
<protein>
    <submittedName>
        <fullName evidence="2">Uncharacterized protein</fullName>
    </submittedName>
</protein>
<gene>
    <name evidence="2" type="ORF">K491DRAFT_780573</name>
</gene>
<accession>A0A6A6T1E2</accession>
<evidence type="ECO:0000256" key="1">
    <source>
        <dbReference type="SAM" id="MobiDB-lite"/>
    </source>
</evidence>
<organism evidence="2 3">
    <name type="scientific">Lophiostoma macrostomum CBS 122681</name>
    <dbReference type="NCBI Taxonomy" id="1314788"/>
    <lineage>
        <taxon>Eukaryota</taxon>
        <taxon>Fungi</taxon>
        <taxon>Dikarya</taxon>
        <taxon>Ascomycota</taxon>
        <taxon>Pezizomycotina</taxon>
        <taxon>Dothideomycetes</taxon>
        <taxon>Pleosporomycetidae</taxon>
        <taxon>Pleosporales</taxon>
        <taxon>Lophiostomataceae</taxon>
        <taxon>Lophiostoma</taxon>
    </lineage>
</organism>
<feature type="compositionally biased region" description="Polar residues" evidence="1">
    <location>
        <begin position="22"/>
        <end position="32"/>
    </location>
</feature>
<proteinExistence type="predicted"/>
<name>A0A6A6T1E2_9PLEO</name>
<dbReference type="EMBL" id="MU004387">
    <property type="protein sequence ID" value="KAF2653127.1"/>
    <property type="molecule type" value="Genomic_DNA"/>
</dbReference>
<sequence>MRGDSGGIQPPVSPRPIRPSSNDAGISSPSQQVHRDVGREPANDTKTYWLTNDLNRARGDAVDLNSVAQHVTFGYSTHQDVIWTLPTLGQQPLSFERATISTYRHPVESLDTDLSPFTSNYPAPIGTASEGFVSAQGEVVRQHHRQDVCDPPLWEGDLTSNAIINDHDHTTTDKDDLSIPSDCESKRSISDLRPNRSICLGGIAALKDTMHGTSYTST</sequence>
<reference evidence="2" key="1">
    <citation type="journal article" date="2020" name="Stud. Mycol.">
        <title>101 Dothideomycetes genomes: a test case for predicting lifestyles and emergence of pathogens.</title>
        <authorList>
            <person name="Haridas S."/>
            <person name="Albert R."/>
            <person name="Binder M."/>
            <person name="Bloem J."/>
            <person name="Labutti K."/>
            <person name="Salamov A."/>
            <person name="Andreopoulos B."/>
            <person name="Baker S."/>
            <person name="Barry K."/>
            <person name="Bills G."/>
            <person name="Bluhm B."/>
            <person name="Cannon C."/>
            <person name="Castanera R."/>
            <person name="Culley D."/>
            <person name="Daum C."/>
            <person name="Ezra D."/>
            <person name="Gonzalez J."/>
            <person name="Henrissat B."/>
            <person name="Kuo A."/>
            <person name="Liang C."/>
            <person name="Lipzen A."/>
            <person name="Lutzoni F."/>
            <person name="Magnuson J."/>
            <person name="Mondo S."/>
            <person name="Nolan M."/>
            <person name="Ohm R."/>
            <person name="Pangilinan J."/>
            <person name="Park H.-J."/>
            <person name="Ramirez L."/>
            <person name="Alfaro M."/>
            <person name="Sun H."/>
            <person name="Tritt A."/>
            <person name="Yoshinaga Y."/>
            <person name="Zwiers L.-H."/>
            <person name="Turgeon B."/>
            <person name="Goodwin S."/>
            <person name="Spatafora J."/>
            <person name="Crous P."/>
            <person name="Grigoriev I."/>
        </authorList>
    </citation>
    <scope>NUCLEOTIDE SEQUENCE</scope>
    <source>
        <strain evidence="2">CBS 122681</strain>
    </source>
</reference>